<accession>A0A0A9AQU7</accession>
<sequence>MNDMSPELKEADRTRKSVHMGRFLYQYTKTMHLKFARQK</sequence>
<evidence type="ECO:0000313" key="1">
    <source>
        <dbReference type="EMBL" id="JAD52243.1"/>
    </source>
</evidence>
<reference evidence="1" key="1">
    <citation type="submission" date="2014-09" db="EMBL/GenBank/DDBJ databases">
        <authorList>
            <person name="Magalhaes I.L.F."/>
            <person name="Oliveira U."/>
            <person name="Santos F.R."/>
            <person name="Vidigal T.H.D.A."/>
            <person name="Brescovit A.D."/>
            <person name="Santos A.J."/>
        </authorList>
    </citation>
    <scope>NUCLEOTIDE SEQUENCE</scope>
    <source>
        <tissue evidence="1">Shoot tissue taken approximately 20 cm above the soil surface</tissue>
    </source>
</reference>
<organism evidence="1">
    <name type="scientific">Arundo donax</name>
    <name type="common">Giant reed</name>
    <name type="synonym">Donax arundinaceus</name>
    <dbReference type="NCBI Taxonomy" id="35708"/>
    <lineage>
        <taxon>Eukaryota</taxon>
        <taxon>Viridiplantae</taxon>
        <taxon>Streptophyta</taxon>
        <taxon>Embryophyta</taxon>
        <taxon>Tracheophyta</taxon>
        <taxon>Spermatophyta</taxon>
        <taxon>Magnoliopsida</taxon>
        <taxon>Liliopsida</taxon>
        <taxon>Poales</taxon>
        <taxon>Poaceae</taxon>
        <taxon>PACMAD clade</taxon>
        <taxon>Arundinoideae</taxon>
        <taxon>Arundineae</taxon>
        <taxon>Arundo</taxon>
    </lineage>
</organism>
<dbReference type="EMBL" id="GBRH01245652">
    <property type="protein sequence ID" value="JAD52243.1"/>
    <property type="molecule type" value="Transcribed_RNA"/>
</dbReference>
<name>A0A0A9AQU7_ARUDO</name>
<dbReference type="AlphaFoldDB" id="A0A0A9AQU7"/>
<protein>
    <submittedName>
        <fullName evidence="1">Uncharacterized protein</fullName>
    </submittedName>
</protein>
<proteinExistence type="predicted"/>
<reference evidence="1" key="2">
    <citation type="journal article" date="2015" name="Data Brief">
        <title>Shoot transcriptome of the giant reed, Arundo donax.</title>
        <authorList>
            <person name="Barrero R.A."/>
            <person name="Guerrero F.D."/>
            <person name="Moolhuijzen P."/>
            <person name="Goolsby J.A."/>
            <person name="Tidwell J."/>
            <person name="Bellgard S.E."/>
            <person name="Bellgard M.I."/>
        </authorList>
    </citation>
    <scope>NUCLEOTIDE SEQUENCE</scope>
    <source>
        <tissue evidence="1">Shoot tissue taken approximately 20 cm above the soil surface</tissue>
    </source>
</reference>